<keyword evidence="1" id="KW-1133">Transmembrane helix</keyword>
<name>A0ABQ9AKH9_9ROSI</name>
<keyword evidence="3" id="KW-1185">Reference proteome</keyword>
<gene>
    <name evidence="2" type="ORF">OIU77_008294</name>
</gene>
<dbReference type="Proteomes" id="UP001141253">
    <property type="component" value="Chromosome 15W"/>
</dbReference>
<reference evidence="2" key="2">
    <citation type="journal article" date="2023" name="Int. J. Mol. Sci.">
        <title>De Novo Assembly and Annotation of 11 Diverse Shrub Willow (Salix) Genomes Reveals Novel Gene Organization in Sex-Linked Regions.</title>
        <authorList>
            <person name="Hyden B."/>
            <person name="Feng K."/>
            <person name="Yates T.B."/>
            <person name="Jawdy S."/>
            <person name="Cereghino C."/>
            <person name="Smart L.B."/>
            <person name="Muchero W."/>
        </authorList>
    </citation>
    <scope>NUCLEOTIDE SEQUENCE</scope>
    <source>
        <tissue evidence="2">Shoot tip</tissue>
    </source>
</reference>
<accession>A0ABQ9AKH9</accession>
<dbReference type="EMBL" id="JAPFFI010000020">
    <property type="protein sequence ID" value="KAJ6340502.1"/>
    <property type="molecule type" value="Genomic_DNA"/>
</dbReference>
<organism evidence="2 3">
    <name type="scientific">Salix suchowensis</name>
    <dbReference type="NCBI Taxonomy" id="1278906"/>
    <lineage>
        <taxon>Eukaryota</taxon>
        <taxon>Viridiplantae</taxon>
        <taxon>Streptophyta</taxon>
        <taxon>Embryophyta</taxon>
        <taxon>Tracheophyta</taxon>
        <taxon>Spermatophyta</taxon>
        <taxon>Magnoliopsida</taxon>
        <taxon>eudicotyledons</taxon>
        <taxon>Gunneridae</taxon>
        <taxon>Pentapetalae</taxon>
        <taxon>rosids</taxon>
        <taxon>fabids</taxon>
        <taxon>Malpighiales</taxon>
        <taxon>Salicaceae</taxon>
        <taxon>Saliceae</taxon>
        <taxon>Salix</taxon>
    </lineage>
</organism>
<evidence type="ECO:0000313" key="2">
    <source>
        <dbReference type="EMBL" id="KAJ6340502.1"/>
    </source>
</evidence>
<evidence type="ECO:0000313" key="3">
    <source>
        <dbReference type="Proteomes" id="UP001141253"/>
    </source>
</evidence>
<sequence>MRYNSLLWFNFFFLIHHPYFLLDCNL</sequence>
<proteinExistence type="predicted"/>
<evidence type="ECO:0008006" key="4">
    <source>
        <dbReference type="Google" id="ProtNLM"/>
    </source>
</evidence>
<reference evidence="2" key="1">
    <citation type="submission" date="2022-10" db="EMBL/GenBank/DDBJ databases">
        <authorList>
            <person name="Hyden B.L."/>
            <person name="Feng K."/>
            <person name="Yates T."/>
            <person name="Jawdy S."/>
            <person name="Smart L.B."/>
            <person name="Muchero W."/>
        </authorList>
    </citation>
    <scope>NUCLEOTIDE SEQUENCE</scope>
    <source>
        <tissue evidence="2">Shoot tip</tissue>
    </source>
</reference>
<keyword evidence="1" id="KW-0812">Transmembrane</keyword>
<comment type="caution">
    <text evidence="2">The sequence shown here is derived from an EMBL/GenBank/DDBJ whole genome shotgun (WGS) entry which is preliminary data.</text>
</comment>
<evidence type="ECO:0000256" key="1">
    <source>
        <dbReference type="SAM" id="Phobius"/>
    </source>
</evidence>
<feature type="transmembrane region" description="Helical" evidence="1">
    <location>
        <begin position="6"/>
        <end position="22"/>
    </location>
</feature>
<keyword evidence="1" id="KW-0472">Membrane</keyword>
<protein>
    <recommendedName>
        <fullName evidence="4">Photosystem I subunit VIII</fullName>
    </recommendedName>
</protein>